<keyword evidence="8" id="KW-1185">Reference proteome</keyword>
<dbReference type="Pfam" id="PF05958">
    <property type="entry name" value="tRNA_U5-meth_tr"/>
    <property type="match status" value="1"/>
</dbReference>
<dbReference type="InterPro" id="IPR012340">
    <property type="entry name" value="NA-bd_OB-fold"/>
</dbReference>
<dbReference type="PANTHER" id="PTHR11061:SF30">
    <property type="entry name" value="TRNA (URACIL(54)-C(5))-METHYLTRANSFERASE"/>
    <property type="match status" value="1"/>
</dbReference>
<dbReference type="Proteomes" id="UP000253606">
    <property type="component" value="Chromosome"/>
</dbReference>
<evidence type="ECO:0000313" key="7">
    <source>
        <dbReference type="EMBL" id="AXC15339.1"/>
    </source>
</evidence>
<dbReference type="Gene3D" id="2.40.50.1070">
    <property type="match status" value="1"/>
</dbReference>
<dbReference type="InterPro" id="IPR002792">
    <property type="entry name" value="TRAM_dom"/>
</dbReference>
<dbReference type="PANTHER" id="PTHR11061">
    <property type="entry name" value="RNA M5U METHYLTRANSFERASE"/>
    <property type="match status" value="1"/>
</dbReference>
<feature type="binding site" evidence="4">
    <location>
        <position position="367"/>
    </location>
    <ligand>
        <name>S-adenosyl-L-methionine</name>
        <dbReference type="ChEBI" id="CHEBI:59789"/>
    </ligand>
</feature>
<evidence type="ECO:0000256" key="4">
    <source>
        <dbReference type="PROSITE-ProRule" id="PRU01024"/>
    </source>
</evidence>
<feature type="binding site" evidence="4">
    <location>
        <position position="297"/>
    </location>
    <ligand>
        <name>S-adenosyl-L-methionine</name>
        <dbReference type="ChEBI" id="CHEBI:59789"/>
    </ligand>
</feature>
<comment type="similarity">
    <text evidence="4">Belongs to the class I-like SAM-binding methyltransferase superfamily. RNA M5U methyltransferase family.</text>
</comment>
<reference evidence="7 8" key="1">
    <citation type="journal article" date="2018" name="Front. Microbiol.">
        <title>Hydrolytic Capabilities as a Key to Environmental Success: Chitinolytic and Cellulolytic Acidobacteria From Acidic Sub-arctic Soils and Boreal Peatlands.</title>
        <authorList>
            <person name="Belova S.E."/>
            <person name="Ravin N.V."/>
            <person name="Pankratov T.A."/>
            <person name="Rakitin A.L."/>
            <person name="Ivanova A.A."/>
            <person name="Beletsky A.V."/>
            <person name="Mardanov A.V."/>
            <person name="Sinninghe Damste J.S."/>
            <person name="Dedysh S.N."/>
        </authorList>
    </citation>
    <scope>NUCLEOTIDE SEQUENCE [LARGE SCALE GENOMIC DNA]</scope>
    <source>
        <strain evidence="7 8">SBC82</strain>
    </source>
</reference>
<dbReference type="InterPro" id="IPR029063">
    <property type="entry name" value="SAM-dependent_MTases_sf"/>
</dbReference>
<dbReference type="InterPro" id="IPR030390">
    <property type="entry name" value="MeTrfase_TrmA_AS"/>
</dbReference>
<dbReference type="AlphaFoldDB" id="A0A2Z5G8L6"/>
<dbReference type="EMBL" id="CP030840">
    <property type="protein sequence ID" value="AXC15339.1"/>
    <property type="molecule type" value="Genomic_DNA"/>
</dbReference>
<evidence type="ECO:0000256" key="2">
    <source>
        <dbReference type="ARBA" id="ARBA00022679"/>
    </source>
</evidence>
<evidence type="ECO:0000259" key="6">
    <source>
        <dbReference type="PROSITE" id="PS50926"/>
    </source>
</evidence>
<feature type="domain" description="TRAM" evidence="6">
    <location>
        <begin position="1"/>
        <end position="59"/>
    </location>
</feature>
<sequence length="437" mass="48295">MKLRIDKAIYGGSSLARVGDTEAGLAGKAVFIPFTLPGELVEARFAEDKRSFIQAEVEGVLEPSLLRTTAACPYFGECGGCNYQHAVYAHQLEMKTSILRETLERARLPNIPTIYSVSGKSWHYRNRIRLHLQANPFQLCYRERRSHQLLPIAQCPIAAPLLEKAITVVTEAGASLKLESFCEEIEFFTASDEYSLLLSFYSNGSARDLPARLRAISEALQKHLPQLKGTGLFVARGRHQPASLTANWGERSLTYNAADFGYQVSLGSFFQVNRFLVDALTDLATLGRKGRLAWDLYAGVGLFSRALTHSFERVIAVEASPNSAVDLRRNLENTSNRIIQATTLDFLRKQKPASAKSSTPPDLVVVDPPRAGLGSAITSLLSGIEPTCIVYVSCDPSTLSRDLFALLQSGYDLRTITMVDMFPQTFHLESVSVLTRR</sequence>
<evidence type="ECO:0000256" key="1">
    <source>
        <dbReference type="ARBA" id="ARBA00022603"/>
    </source>
</evidence>
<feature type="active site" description="Nucleophile" evidence="4">
    <location>
        <position position="394"/>
    </location>
</feature>
<evidence type="ECO:0000256" key="3">
    <source>
        <dbReference type="ARBA" id="ARBA00022691"/>
    </source>
</evidence>
<dbReference type="SUPFAM" id="SSF50249">
    <property type="entry name" value="Nucleic acid-binding proteins"/>
    <property type="match status" value="1"/>
</dbReference>
<dbReference type="GO" id="GO:0070475">
    <property type="term" value="P:rRNA base methylation"/>
    <property type="evidence" value="ECO:0007669"/>
    <property type="project" value="TreeGrafter"/>
</dbReference>
<dbReference type="PROSITE" id="PS01230">
    <property type="entry name" value="TRMA_1"/>
    <property type="match status" value="1"/>
</dbReference>
<dbReference type="GO" id="GO:0070041">
    <property type="term" value="F:rRNA (uridine-C5-)-methyltransferase activity"/>
    <property type="evidence" value="ECO:0007669"/>
    <property type="project" value="TreeGrafter"/>
</dbReference>
<gene>
    <name evidence="7" type="ORF">ACPOL_6095</name>
</gene>
<dbReference type="PROSITE" id="PS01231">
    <property type="entry name" value="TRMA_2"/>
    <property type="match status" value="1"/>
</dbReference>
<dbReference type="KEGG" id="abas:ACPOL_6095"/>
<feature type="binding site" evidence="4">
    <location>
        <position position="318"/>
    </location>
    <ligand>
        <name>S-adenosyl-L-methionine</name>
        <dbReference type="ChEBI" id="CHEBI:59789"/>
    </ligand>
</feature>
<evidence type="ECO:0000313" key="8">
    <source>
        <dbReference type="Proteomes" id="UP000253606"/>
    </source>
</evidence>
<dbReference type="InterPro" id="IPR010280">
    <property type="entry name" value="U5_MeTrfase_fam"/>
</dbReference>
<proteinExistence type="inferred from homology"/>
<accession>A0A2Z5G8L6</accession>
<keyword evidence="2 4" id="KW-0808">Transferase</keyword>
<dbReference type="InterPro" id="IPR030391">
    <property type="entry name" value="MeTrfase_TrmA_CS"/>
</dbReference>
<dbReference type="NCBIfam" id="TIGR00479">
    <property type="entry name" value="rumA"/>
    <property type="match status" value="1"/>
</dbReference>
<evidence type="ECO:0000256" key="5">
    <source>
        <dbReference type="PROSITE-ProRule" id="PRU10015"/>
    </source>
</evidence>
<keyword evidence="1 4" id="KW-0489">Methyltransferase</keyword>
<dbReference type="SUPFAM" id="SSF53335">
    <property type="entry name" value="S-adenosyl-L-methionine-dependent methyltransferases"/>
    <property type="match status" value="1"/>
</dbReference>
<dbReference type="Gene3D" id="2.40.50.140">
    <property type="entry name" value="Nucleic acid-binding proteins"/>
    <property type="match status" value="1"/>
</dbReference>
<name>A0A2Z5G8L6_9BACT</name>
<dbReference type="OrthoDB" id="9804590at2"/>
<keyword evidence="3 4" id="KW-0949">S-adenosyl-L-methionine</keyword>
<feature type="binding site" evidence="4">
    <location>
        <position position="271"/>
    </location>
    <ligand>
        <name>S-adenosyl-L-methionine</name>
        <dbReference type="ChEBI" id="CHEBI:59789"/>
    </ligand>
</feature>
<dbReference type="PROSITE" id="PS50926">
    <property type="entry name" value="TRAM"/>
    <property type="match status" value="1"/>
</dbReference>
<feature type="active site" evidence="5">
    <location>
        <position position="394"/>
    </location>
</feature>
<protein>
    <submittedName>
        <fullName evidence="7">RNA methyltransferase, TrmA family</fullName>
    </submittedName>
</protein>
<organism evidence="7 8">
    <name type="scientific">Acidisarcina polymorpha</name>
    <dbReference type="NCBI Taxonomy" id="2211140"/>
    <lineage>
        <taxon>Bacteria</taxon>
        <taxon>Pseudomonadati</taxon>
        <taxon>Acidobacteriota</taxon>
        <taxon>Terriglobia</taxon>
        <taxon>Terriglobales</taxon>
        <taxon>Acidobacteriaceae</taxon>
        <taxon>Acidisarcina</taxon>
    </lineage>
</organism>
<dbReference type="RefSeq" id="WP_114209932.1">
    <property type="nucleotide sequence ID" value="NZ_CP030840.1"/>
</dbReference>
<dbReference type="PROSITE" id="PS51687">
    <property type="entry name" value="SAM_MT_RNA_M5U"/>
    <property type="match status" value="1"/>
</dbReference>
<dbReference type="Gene3D" id="3.40.50.150">
    <property type="entry name" value="Vaccinia Virus protein VP39"/>
    <property type="match status" value="1"/>
</dbReference>